<dbReference type="PANTHER" id="PTHR43156:SF2">
    <property type="entry name" value="STAGE II SPORULATION PROTEIN E"/>
    <property type="match status" value="1"/>
</dbReference>
<comment type="caution">
    <text evidence="3">The sequence shown here is derived from an EMBL/GenBank/DDBJ whole genome shotgun (WGS) entry which is preliminary data.</text>
</comment>
<dbReference type="InterPro" id="IPR001932">
    <property type="entry name" value="PPM-type_phosphatase-like_dom"/>
</dbReference>
<protein>
    <recommendedName>
        <fullName evidence="2">PPM-type phosphatase domain-containing protein</fullName>
    </recommendedName>
</protein>
<dbReference type="EMBL" id="BAAABZ010000015">
    <property type="protein sequence ID" value="GAA0523020.1"/>
    <property type="molecule type" value="Genomic_DNA"/>
</dbReference>
<proteinExistence type="predicted"/>
<gene>
    <name evidence="3" type="ORF">GCM10010390_26640</name>
</gene>
<keyword evidence="1" id="KW-0378">Hydrolase</keyword>
<keyword evidence="4" id="KW-1185">Reference proteome</keyword>
<dbReference type="Proteomes" id="UP001501576">
    <property type="component" value="Unassembled WGS sequence"/>
</dbReference>
<organism evidence="3 4">
    <name type="scientific">Streptomyces mordarskii</name>
    <dbReference type="NCBI Taxonomy" id="1226758"/>
    <lineage>
        <taxon>Bacteria</taxon>
        <taxon>Bacillati</taxon>
        <taxon>Actinomycetota</taxon>
        <taxon>Actinomycetes</taxon>
        <taxon>Kitasatosporales</taxon>
        <taxon>Streptomycetaceae</taxon>
        <taxon>Streptomyces</taxon>
    </lineage>
</organism>
<reference evidence="3 4" key="1">
    <citation type="journal article" date="2019" name="Int. J. Syst. Evol. Microbiol.">
        <title>The Global Catalogue of Microorganisms (GCM) 10K type strain sequencing project: providing services to taxonomists for standard genome sequencing and annotation.</title>
        <authorList>
            <consortium name="The Broad Institute Genomics Platform"/>
            <consortium name="The Broad Institute Genome Sequencing Center for Infectious Disease"/>
            <person name="Wu L."/>
            <person name="Ma J."/>
        </authorList>
    </citation>
    <scope>NUCLEOTIDE SEQUENCE [LARGE SCALE GENOMIC DNA]</scope>
    <source>
        <strain evidence="3 4">JCM 5052</strain>
    </source>
</reference>
<dbReference type="RefSeq" id="WP_346159567.1">
    <property type="nucleotide sequence ID" value="NZ_BAAABZ010000015.1"/>
</dbReference>
<evidence type="ECO:0000256" key="1">
    <source>
        <dbReference type="ARBA" id="ARBA00022801"/>
    </source>
</evidence>
<accession>A0ABN1CP47</accession>
<dbReference type="InterPro" id="IPR052016">
    <property type="entry name" value="Bact_Sigma-Reg"/>
</dbReference>
<evidence type="ECO:0000313" key="3">
    <source>
        <dbReference type="EMBL" id="GAA0523020.1"/>
    </source>
</evidence>
<dbReference type="Pfam" id="PF07228">
    <property type="entry name" value="SpoIIE"/>
    <property type="match status" value="1"/>
</dbReference>
<feature type="domain" description="PPM-type phosphatase" evidence="2">
    <location>
        <begin position="1"/>
        <end position="91"/>
    </location>
</feature>
<dbReference type="Gene3D" id="3.60.40.10">
    <property type="entry name" value="PPM-type phosphatase domain"/>
    <property type="match status" value="1"/>
</dbReference>
<evidence type="ECO:0000259" key="2">
    <source>
        <dbReference type="Pfam" id="PF07228"/>
    </source>
</evidence>
<dbReference type="InterPro" id="IPR036457">
    <property type="entry name" value="PPM-type-like_dom_sf"/>
</dbReference>
<dbReference type="PANTHER" id="PTHR43156">
    <property type="entry name" value="STAGE II SPORULATION PROTEIN E-RELATED"/>
    <property type="match status" value="1"/>
</dbReference>
<sequence>MRAITTHEPGPGAVLTRTDELLVTMDARRFADCTMLRIDPRDGQVIGTSVGHVPLLLARDDRSHDIRILSDGPVLGVVPEIDYPEETFTLERTPRWSWTPTTSSKGRG</sequence>
<name>A0ABN1CP47_9ACTN</name>
<evidence type="ECO:0000313" key="4">
    <source>
        <dbReference type="Proteomes" id="UP001501576"/>
    </source>
</evidence>